<dbReference type="KEGG" id="tet:TTHERM_00794200"/>
<keyword evidence="4" id="KW-0808">Transferase</keyword>
<dbReference type="SUPFAM" id="SSF52047">
    <property type="entry name" value="RNI-like"/>
    <property type="match status" value="2"/>
</dbReference>
<organism evidence="4 5">
    <name type="scientific">Tetrahymena thermophila (strain SB210)</name>
    <dbReference type="NCBI Taxonomy" id="312017"/>
    <lineage>
        <taxon>Eukaryota</taxon>
        <taxon>Sar</taxon>
        <taxon>Alveolata</taxon>
        <taxon>Ciliophora</taxon>
        <taxon>Intramacronucleata</taxon>
        <taxon>Oligohymenophorea</taxon>
        <taxon>Hymenostomatida</taxon>
        <taxon>Tetrahymenina</taxon>
        <taxon>Tetrahymenidae</taxon>
        <taxon>Tetrahymena</taxon>
    </lineage>
</organism>
<dbReference type="EMBL" id="GG662609">
    <property type="protein sequence ID" value="EAS00694.2"/>
    <property type="molecule type" value="Genomic_DNA"/>
</dbReference>
<dbReference type="InterPro" id="IPR001611">
    <property type="entry name" value="Leu-rich_rpt"/>
</dbReference>
<keyword evidence="1" id="KW-0343">GTPase activation</keyword>
<dbReference type="RefSeq" id="XP_001020939.2">
    <property type="nucleotide sequence ID" value="XM_001020939.2"/>
</dbReference>
<keyword evidence="2" id="KW-0433">Leucine-rich repeat</keyword>
<dbReference type="GO" id="GO:0031267">
    <property type="term" value="F:small GTPase binding"/>
    <property type="evidence" value="ECO:0007669"/>
    <property type="project" value="TreeGrafter"/>
</dbReference>
<dbReference type="PANTHER" id="PTHR24113:SF12">
    <property type="entry name" value="RAN GTPASE-ACTIVATING PROTEIN 1"/>
    <property type="match status" value="1"/>
</dbReference>
<proteinExistence type="predicted"/>
<dbReference type="Pfam" id="PF13516">
    <property type="entry name" value="LRR_6"/>
    <property type="match status" value="1"/>
</dbReference>
<dbReference type="InParanoid" id="Q23W11"/>
<keyword evidence="4" id="KW-0418">Kinase</keyword>
<evidence type="ECO:0000256" key="2">
    <source>
        <dbReference type="ARBA" id="ARBA00022614"/>
    </source>
</evidence>
<dbReference type="AlphaFoldDB" id="Q23W11"/>
<accession>Q23W11</accession>
<dbReference type="InterPro" id="IPR032675">
    <property type="entry name" value="LRR_dom_sf"/>
</dbReference>
<dbReference type="GeneID" id="7825496"/>
<name>Q23W11_TETTS</name>
<evidence type="ECO:0000313" key="4">
    <source>
        <dbReference type="EMBL" id="EAS00694.2"/>
    </source>
</evidence>
<dbReference type="GO" id="GO:0048471">
    <property type="term" value="C:perinuclear region of cytoplasm"/>
    <property type="evidence" value="ECO:0007669"/>
    <property type="project" value="TreeGrafter"/>
</dbReference>
<evidence type="ECO:0000313" key="5">
    <source>
        <dbReference type="Proteomes" id="UP000009168"/>
    </source>
</evidence>
<keyword evidence="3" id="KW-0677">Repeat</keyword>
<dbReference type="STRING" id="312017.Q23W11"/>
<dbReference type="PANTHER" id="PTHR24113">
    <property type="entry name" value="RAN GTPASE-ACTIVATING PROTEIN 1"/>
    <property type="match status" value="1"/>
</dbReference>
<dbReference type="GO" id="GO:0005829">
    <property type="term" value="C:cytosol"/>
    <property type="evidence" value="ECO:0007669"/>
    <property type="project" value="TreeGrafter"/>
</dbReference>
<dbReference type="GO" id="GO:0005634">
    <property type="term" value="C:nucleus"/>
    <property type="evidence" value="ECO:0007669"/>
    <property type="project" value="TreeGrafter"/>
</dbReference>
<dbReference type="Proteomes" id="UP000009168">
    <property type="component" value="Unassembled WGS sequence"/>
</dbReference>
<evidence type="ECO:0000256" key="3">
    <source>
        <dbReference type="ARBA" id="ARBA00022737"/>
    </source>
</evidence>
<reference evidence="5" key="1">
    <citation type="journal article" date="2006" name="PLoS Biol.">
        <title>Macronuclear genome sequence of the ciliate Tetrahymena thermophila, a model eukaryote.</title>
        <authorList>
            <person name="Eisen J.A."/>
            <person name="Coyne R.S."/>
            <person name="Wu M."/>
            <person name="Wu D."/>
            <person name="Thiagarajan M."/>
            <person name="Wortman J.R."/>
            <person name="Badger J.H."/>
            <person name="Ren Q."/>
            <person name="Amedeo P."/>
            <person name="Jones K.M."/>
            <person name="Tallon L.J."/>
            <person name="Delcher A.L."/>
            <person name="Salzberg S.L."/>
            <person name="Silva J.C."/>
            <person name="Haas B.J."/>
            <person name="Majoros W.H."/>
            <person name="Farzad M."/>
            <person name="Carlton J.M."/>
            <person name="Smith R.K. Jr."/>
            <person name="Garg J."/>
            <person name="Pearlman R.E."/>
            <person name="Karrer K.M."/>
            <person name="Sun L."/>
            <person name="Manning G."/>
            <person name="Elde N.C."/>
            <person name="Turkewitz A.P."/>
            <person name="Asai D.J."/>
            <person name="Wilkes D.E."/>
            <person name="Wang Y."/>
            <person name="Cai H."/>
            <person name="Collins K."/>
            <person name="Stewart B.A."/>
            <person name="Lee S.R."/>
            <person name="Wilamowska K."/>
            <person name="Weinberg Z."/>
            <person name="Ruzzo W.L."/>
            <person name="Wloga D."/>
            <person name="Gaertig J."/>
            <person name="Frankel J."/>
            <person name="Tsao C.-C."/>
            <person name="Gorovsky M.A."/>
            <person name="Keeling P.J."/>
            <person name="Waller R.F."/>
            <person name="Patron N.J."/>
            <person name="Cherry J.M."/>
            <person name="Stover N.A."/>
            <person name="Krieger C.J."/>
            <person name="del Toro C."/>
            <person name="Ryder H.F."/>
            <person name="Williamson S.C."/>
            <person name="Barbeau R.A."/>
            <person name="Hamilton E.P."/>
            <person name="Orias E."/>
        </authorList>
    </citation>
    <scope>NUCLEOTIDE SEQUENCE [LARGE SCALE GENOMIC DNA]</scope>
    <source>
        <strain evidence="5">SB210</strain>
    </source>
</reference>
<dbReference type="Gene3D" id="3.80.10.10">
    <property type="entry name" value="Ribonuclease Inhibitor"/>
    <property type="match status" value="2"/>
</dbReference>
<sequence>MKANSVCLLDDFYLQKVVELKINFTLQNIGQEHLSQLQRVIKNAQNLEALYYRFDFNDNIEEVLQVVCDSIFEHKNLNSLHLQLLKCQLNFSALQMMENKLSKIENLQSLTLNLRYNFSKQDGSLLLGKIIANCAQLQYLNLDLSFNKMEAEGFLSLTEGIKLSQNLKNLTLSLRENQIRSDTIYQCLANIGQCQKLQNLFIDFRENYLKDKGLVYLGQGMQHVSHIQELTLYVHKNAFGDQGLLELSQGISLLVNLRKIALDLSYNKIQNESTESILETIWNLQNLEVIIFDVSGNDINDSICFSDVPCDKQIENLKHLQLNFNFLRFQNWPALQLIQRVIKYKNLKFLSLEMCCDYITDETIIELSKSFKNLINLKTMILDFSGNSIRETGVASLQEIQYCSQITKLYLNLSGNTINSEGAISIGNTISKLLQVEELNISFYNCNFSENVFYEIMKQIYKCKSLKLFQVTVRQIQQKLHLQIRRFFMKLNKLVLMNFSFR</sequence>
<dbReference type="HOGENOM" id="CLU_712701_0_0_1"/>
<dbReference type="GO" id="GO:0005096">
    <property type="term" value="F:GTPase activator activity"/>
    <property type="evidence" value="ECO:0007669"/>
    <property type="project" value="UniProtKB-KW"/>
</dbReference>
<keyword evidence="5" id="KW-1185">Reference proteome</keyword>
<dbReference type="InterPro" id="IPR027038">
    <property type="entry name" value="RanGap"/>
</dbReference>
<protein>
    <submittedName>
        <fullName evidence="4">Kinase domain protein</fullName>
    </submittedName>
</protein>
<dbReference type="GO" id="GO:0006913">
    <property type="term" value="P:nucleocytoplasmic transport"/>
    <property type="evidence" value="ECO:0007669"/>
    <property type="project" value="TreeGrafter"/>
</dbReference>
<gene>
    <name evidence="4" type="ORF">TTHERM_00794200</name>
</gene>
<evidence type="ECO:0000256" key="1">
    <source>
        <dbReference type="ARBA" id="ARBA00022468"/>
    </source>
</evidence>
<dbReference type="GO" id="GO:0016301">
    <property type="term" value="F:kinase activity"/>
    <property type="evidence" value="ECO:0007669"/>
    <property type="project" value="UniProtKB-KW"/>
</dbReference>